<keyword evidence="1" id="KW-1133">Transmembrane helix</keyword>
<accession>G2KP51</accession>
<organism evidence="2 3">
    <name type="scientific">Micavibrio aeruginosavorus (strain ARL-13)</name>
    <dbReference type="NCBI Taxonomy" id="856793"/>
    <lineage>
        <taxon>Bacteria</taxon>
        <taxon>Pseudomonadati</taxon>
        <taxon>Bdellovibrionota</taxon>
        <taxon>Bdellovibrionia</taxon>
        <taxon>Bdellovibrionales</taxon>
        <taxon>Pseudobdellovibrionaceae</taxon>
        <taxon>Micavibrio</taxon>
    </lineage>
</organism>
<protein>
    <recommendedName>
        <fullName evidence="4">VWFA domain-containing protein</fullName>
    </recommendedName>
</protein>
<dbReference type="SUPFAM" id="SSF53300">
    <property type="entry name" value="vWA-like"/>
    <property type="match status" value="1"/>
</dbReference>
<dbReference type="InterPro" id="IPR036465">
    <property type="entry name" value="vWFA_dom_sf"/>
</dbReference>
<dbReference type="EMBL" id="CP002382">
    <property type="protein sequence ID" value="AEP08559.1"/>
    <property type="molecule type" value="Genomic_DNA"/>
</dbReference>
<gene>
    <name evidence="2" type="ordered locus">MICA_213</name>
</gene>
<dbReference type="KEGG" id="mai:MICA_213"/>
<keyword evidence="1" id="KW-0472">Membrane</keyword>
<keyword evidence="1" id="KW-0812">Transmembrane</keyword>
<reference evidence="2 3" key="1">
    <citation type="journal article" date="2011" name="BMC Genomics">
        <title>Genomic insights into an obligate epibiotic bacterial predator: Micavibrio aeruginosavorus ARL-13.</title>
        <authorList>
            <person name="Wang Z."/>
            <person name="Kadouri D."/>
            <person name="Wu M."/>
        </authorList>
    </citation>
    <scope>NUCLEOTIDE SEQUENCE [LARGE SCALE GENOMIC DNA]</scope>
    <source>
        <strain evidence="2 3">ARL-13</strain>
    </source>
</reference>
<dbReference type="Gene3D" id="3.40.50.410">
    <property type="entry name" value="von Willebrand factor, type A domain"/>
    <property type="match status" value="1"/>
</dbReference>
<proteinExistence type="predicted"/>
<feature type="transmembrane region" description="Helical" evidence="1">
    <location>
        <begin position="29"/>
        <end position="55"/>
    </location>
</feature>
<dbReference type="OrthoDB" id="6038212at2"/>
<name>G2KP51_MICAA</name>
<keyword evidence="3" id="KW-1185">Reference proteome</keyword>
<evidence type="ECO:0000313" key="2">
    <source>
        <dbReference type="EMBL" id="AEP08559.1"/>
    </source>
</evidence>
<evidence type="ECO:0008006" key="4">
    <source>
        <dbReference type="Google" id="ProtNLM"/>
    </source>
</evidence>
<dbReference type="HOGENOM" id="CLU_530819_0_0_5"/>
<dbReference type="Proteomes" id="UP000009286">
    <property type="component" value="Chromosome"/>
</dbReference>
<dbReference type="AlphaFoldDB" id="G2KP51"/>
<evidence type="ECO:0000256" key="1">
    <source>
        <dbReference type="SAM" id="Phobius"/>
    </source>
</evidence>
<dbReference type="eggNOG" id="COG2304">
    <property type="taxonomic scope" value="Bacteria"/>
</dbReference>
<evidence type="ECO:0000313" key="3">
    <source>
        <dbReference type="Proteomes" id="UP000009286"/>
    </source>
</evidence>
<sequence>MGDTVMQGHENRSACKSDNRAHWTSQAGFSLLAMAFLMIILGGVVAVGGALYQVWSAQKGSSTTQARMEYIQDALASFAAHHGRYPCPARLTDPFDTANFGVEISDNCATDLTAPAGTTRVASEDATKGFIRIGAVPVRTLNIPDEYIADGYNRRLVYAVTEAYTEDGAPLAEDRGAIRIEDAAGNSATSKPNNIVQVVYSMGWDDNGAYTDNGAIVAACDAGKKSGINCDIDSNAVFMNTMEKSSNPADPFVSRVAYRPSKTVVACEDKGLKIPRDTAFLIDTSGSMASKANGCPPEVGKNCTRMDVAHWAMRRVMPARLYSNTLSKSPGDTIMTGFTNKQWLKDVNPVLSSTWKDRIFDKAPTDGSVYVPPKDDEMMADLEGDLAKMCPSGGTPLGSHMMGLADQIKAHKPEGYVDNPDFPDKITIISDGENNGGEDPMSLLATLKAKHPNIQVDVIDVVGNPSLQKISQETGGAYYRSNNPDELLDALYKSAGICKPYTPATVVDKLYCK</sequence>